<evidence type="ECO:0000256" key="6">
    <source>
        <dbReference type="ARBA" id="ARBA00022729"/>
    </source>
</evidence>
<dbReference type="InterPro" id="IPR001245">
    <property type="entry name" value="Ser-Thr/Tyr_kinase_cat_dom"/>
</dbReference>
<dbReference type="FunFam" id="1.10.510.10:FF:000084">
    <property type="entry name" value="Wall-associated receptor kinase 2"/>
    <property type="match status" value="1"/>
</dbReference>
<evidence type="ECO:0000256" key="8">
    <source>
        <dbReference type="ARBA" id="ARBA00022741"/>
    </source>
</evidence>
<dbReference type="PROSITE" id="PS01187">
    <property type="entry name" value="EGF_CA"/>
    <property type="match status" value="1"/>
</dbReference>
<dbReference type="CDD" id="cd14066">
    <property type="entry name" value="STKc_IRAK"/>
    <property type="match status" value="1"/>
</dbReference>
<dbReference type="InterPro" id="IPR017441">
    <property type="entry name" value="Protein_kinase_ATP_BS"/>
</dbReference>
<dbReference type="InterPro" id="IPR000719">
    <property type="entry name" value="Prot_kinase_dom"/>
</dbReference>
<keyword evidence="9" id="KW-0418">Kinase</keyword>
<dbReference type="CDD" id="cd00054">
    <property type="entry name" value="EGF_CA"/>
    <property type="match status" value="1"/>
</dbReference>
<dbReference type="PANTHER" id="PTHR27005:SF283">
    <property type="entry name" value="OS02G0633066 PROTEIN"/>
    <property type="match status" value="1"/>
</dbReference>
<keyword evidence="6 18" id="KW-0732">Signal</keyword>
<keyword evidence="7" id="KW-0677">Repeat</keyword>
<dbReference type="InterPro" id="IPR001881">
    <property type="entry name" value="EGF-like_Ca-bd_dom"/>
</dbReference>
<evidence type="ECO:0000256" key="16">
    <source>
        <dbReference type="SAM" id="MobiDB-lite"/>
    </source>
</evidence>
<feature type="region of interest" description="Disordered" evidence="16">
    <location>
        <begin position="1011"/>
        <end position="1060"/>
    </location>
</feature>
<evidence type="ECO:0000256" key="17">
    <source>
        <dbReference type="SAM" id="Phobius"/>
    </source>
</evidence>
<feature type="domain" description="Protein kinase" evidence="19">
    <location>
        <begin position="726"/>
        <end position="1012"/>
    </location>
</feature>
<dbReference type="GO" id="GO:0005509">
    <property type="term" value="F:calcium ion binding"/>
    <property type="evidence" value="ECO:0007669"/>
    <property type="project" value="InterPro"/>
</dbReference>
<dbReference type="InterPro" id="IPR008271">
    <property type="entry name" value="Ser/Thr_kinase_AS"/>
</dbReference>
<evidence type="ECO:0000256" key="14">
    <source>
        <dbReference type="ARBA" id="ARBA00023180"/>
    </source>
</evidence>
<dbReference type="InterPro" id="IPR018097">
    <property type="entry name" value="EGF_Ca-bd_CS"/>
</dbReference>
<feature type="binding site" evidence="15">
    <location>
        <position position="755"/>
    </location>
    <ligand>
        <name>ATP</name>
        <dbReference type="ChEBI" id="CHEBI:30616"/>
    </ligand>
</feature>
<dbReference type="AlphaFoldDB" id="A0A8J5KMU8"/>
<evidence type="ECO:0000256" key="10">
    <source>
        <dbReference type="ARBA" id="ARBA00022840"/>
    </source>
</evidence>
<dbReference type="FunFam" id="3.30.200.20:FF:000043">
    <property type="entry name" value="Wall-associated receptor kinase 2"/>
    <property type="match status" value="1"/>
</dbReference>
<evidence type="ECO:0000256" key="11">
    <source>
        <dbReference type="ARBA" id="ARBA00022989"/>
    </source>
</evidence>
<evidence type="ECO:0000256" key="13">
    <source>
        <dbReference type="ARBA" id="ARBA00023157"/>
    </source>
</evidence>
<keyword evidence="12 17" id="KW-0472">Membrane</keyword>
<comment type="subcellular location">
    <subcellularLocation>
        <location evidence="1">Membrane</location>
        <topology evidence="1">Single-pass type I membrane protein</topology>
    </subcellularLocation>
</comment>
<evidence type="ECO:0000313" key="21">
    <source>
        <dbReference type="Proteomes" id="UP000734854"/>
    </source>
</evidence>
<dbReference type="GO" id="GO:0005886">
    <property type="term" value="C:plasma membrane"/>
    <property type="evidence" value="ECO:0007669"/>
    <property type="project" value="TreeGrafter"/>
</dbReference>
<keyword evidence="5 17" id="KW-0812">Transmembrane</keyword>
<evidence type="ECO:0000256" key="15">
    <source>
        <dbReference type="PROSITE-ProRule" id="PRU10141"/>
    </source>
</evidence>
<feature type="chain" id="PRO_5035193222" description="Protein kinase domain-containing protein" evidence="18">
    <location>
        <begin position="19"/>
        <end position="1060"/>
    </location>
</feature>
<dbReference type="Proteomes" id="UP000734854">
    <property type="component" value="Unassembled WGS sequence"/>
</dbReference>
<evidence type="ECO:0000256" key="3">
    <source>
        <dbReference type="ARBA" id="ARBA00022536"/>
    </source>
</evidence>
<keyword evidence="14" id="KW-0325">Glycoprotein</keyword>
<dbReference type="GO" id="GO:0030247">
    <property type="term" value="F:polysaccharide binding"/>
    <property type="evidence" value="ECO:0007669"/>
    <property type="project" value="InterPro"/>
</dbReference>
<comment type="caution">
    <text evidence="20">The sequence shown here is derived from an EMBL/GenBank/DDBJ whole genome shotgun (WGS) entry which is preliminary data.</text>
</comment>
<accession>A0A8J5KMU8</accession>
<dbReference type="InterPro" id="IPR000742">
    <property type="entry name" value="EGF"/>
</dbReference>
<evidence type="ECO:0000259" key="19">
    <source>
        <dbReference type="PROSITE" id="PS50011"/>
    </source>
</evidence>
<dbReference type="GO" id="GO:0005524">
    <property type="term" value="F:ATP binding"/>
    <property type="evidence" value="ECO:0007669"/>
    <property type="project" value="UniProtKB-UniRule"/>
</dbReference>
<proteinExistence type="predicted"/>
<keyword evidence="10 15" id="KW-0067">ATP-binding</keyword>
<evidence type="ECO:0000256" key="9">
    <source>
        <dbReference type="ARBA" id="ARBA00022777"/>
    </source>
</evidence>
<dbReference type="GO" id="GO:0007166">
    <property type="term" value="P:cell surface receptor signaling pathway"/>
    <property type="evidence" value="ECO:0007669"/>
    <property type="project" value="InterPro"/>
</dbReference>
<dbReference type="PROSITE" id="PS00108">
    <property type="entry name" value="PROTEIN_KINASE_ST"/>
    <property type="match status" value="1"/>
</dbReference>
<dbReference type="EMBL" id="JACMSC010000015">
    <property type="protein sequence ID" value="KAG6484639.1"/>
    <property type="molecule type" value="Genomic_DNA"/>
</dbReference>
<evidence type="ECO:0000313" key="20">
    <source>
        <dbReference type="EMBL" id="KAG6484639.1"/>
    </source>
</evidence>
<dbReference type="SMART" id="SM00220">
    <property type="entry name" value="S_TKc"/>
    <property type="match status" value="1"/>
</dbReference>
<evidence type="ECO:0000256" key="1">
    <source>
        <dbReference type="ARBA" id="ARBA00004479"/>
    </source>
</evidence>
<keyword evidence="2" id="KW-0723">Serine/threonine-protein kinase</keyword>
<keyword evidence="3" id="KW-0245">EGF-like domain</keyword>
<dbReference type="PROSITE" id="PS00107">
    <property type="entry name" value="PROTEIN_KINASE_ATP"/>
    <property type="match status" value="1"/>
</dbReference>
<feature type="signal peptide" evidence="18">
    <location>
        <begin position="1"/>
        <end position="18"/>
    </location>
</feature>
<feature type="transmembrane region" description="Helical" evidence="17">
    <location>
        <begin position="649"/>
        <end position="672"/>
    </location>
</feature>
<keyword evidence="8 15" id="KW-0547">Nucleotide-binding</keyword>
<keyword evidence="21" id="KW-1185">Reference proteome</keyword>
<dbReference type="Pfam" id="PF13947">
    <property type="entry name" value="GUB_WAK_bind"/>
    <property type="match status" value="3"/>
</dbReference>
<dbReference type="SMART" id="SM00179">
    <property type="entry name" value="EGF_CA"/>
    <property type="match status" value="1"/>
</dbReference>
<dbReference type="GO" id="GO:0004674">
    <property type="term" value="F:protein serine/threonine kinase activity"/>
    <property type="evidence" value="ECO:0007669"/>
    <property type="project" value="UniProtKB-KW"/>
</dbReference>
<dbReference type="InterPro" id="IPR045274">
    <property type="entry name" value="WAK-like"/>
</dbReference>
<dbReference type="PANTHER" id="PTHR27005">
    <property type="entry name" value="WALL-ASSOCIATED RECEPTOR KINASE-LIKE 21"/>
    <property type="match status" value="1"/>
</dbReference>
<sequence>MAWGKVLLVLLALATTRGSPWCFSEASNGPQQIKTTPIEKRTFTLPSNCQTSCGDISIQYPFGIGDGCYLPGFGLTCFEQYDSSVPTQLFMGGDGTLEVTGINLYSGYVYFKLPVISMAVDQPFITVPLIDLQNYHNFNFWATNNVLFVSGCNVHASLVDLAKDNTMISNCSTICLDVGPDSSPIRREECSVPIRTGIRDRVFLGVRLTRLDQTNATAVSAYVSSSIGNSDFKLSWYMDDHSSCREAMSDMETYACISNNSGCYSAFSGEIRDVTVGYYCSCSGGNKGNPYLTDGCQGLTTANIYPAKNCTRKCATVDIPFPFGLDTESDCYRDSSFALVCNQTATPPVLQYQGKNVSEVDVESGELHLMEVRKSSQGLTLAERHSVHGWSIPYHSCEDAKMNKSLFACVSNHTTCLNINGSKGDQLGYRCKCEQGYAGNPYVLNGCKDVTTPKIYPAGDCARKCGSVDIPFPFGLDNESDCYRDSLFALFCNQTTTPPVLLYQGINVSEVGVERGELSLIEMRNSSQGFTLIEGHYSWLIPNHSCEDAKRNKSILACVSERSTCYTVNGGNGGQLQLGYRCQCEQGYAGNPYVQNGCQDINECSNSTKYTCKGICANTEGSYNCTCEPGTFGDPKIGECIPRTKKRTLMLVLIIAASNVCLLLLCIMLVILSKKWKERMQKQIREKNFHQNHGLLLKQLISTSEHDAERTKLFPLEEIEKATNNFHETRLVGRGGHGEVYKGILSDQRVAAVKKSTNLKKSEIDEFINEVAILSQINHRHIVKLFGCCLETEIPLLIYEFISNGTLSHHLHVPNGQSKLSWDDRLRIATEIACSLAYLHSDVSMSIFHRDVKSSNILLDDNLVAKVSDFGASRFIPLDQNYVHTVVQGTIGYLDPEYYQTSELTEKSDVYSFGVILLELLTGKAPVYSNEHGAEVNLSKQFLQAMRENHALDVVEDRVLKEGNKEELLEIMQMIEICLRLKGAERPTMKDVEYKLQGLRRIRMTKKRLPSFAEDNDATETNLSDAFDPSTELVDQRNQGTSTSYSSEKEMMYQRPYSPR</sequence>
<evidence type="ECO:0000256" key="12">
    <source>
        <dbReference type="ARBA" id="ARBA00023136"/>
    </source>
</evidence>
<evidence type="ECO:0000256" key="2">
    <source>
        <dbReference type="ARBA" id="ARBA00022527"/>
    </source>
</evidence>
<keyword evidence="13" id="KW-1015">Disulfide bond</keyword>
<dbReference type="PROSITE" id="PS50011">
    <property type="entry name" value="PROTEIN_KINASE_DOM"/>
    <property type="match status" value="1"/>
</dbReference>
<name>A0A8J5KMU8_ZINOF</name>
<dbReference type="SMART" id="SM00181">
    <property type="entry name" value="EGF"/>
    <property type="match status" value="3"/>
</dbReference>
<evidence type="ECO:0000256" key="18">
    <source>
        <dbReference type="SAM" id="SignalP"/>
    </source>
</evidence>
<organism evidence="20 21">
    <name type="scientific">Zingiber officinale</name>
    <name type="common">Ginger</name>
    <name type="synonym">Amomum zingiber</name>
    <dbReference type="NCBI Taxonomy" id="94328"/>
    <lineage>
        <taxon>Eukaryota</taxon>
        <taxon>Viridiplantae</taxon>
        <taxon>Streptophyta</taxon>
        <taxon>Embryophyta</taxon>
        <taxon>Tracheophyta</taxon>
        <taxon>Spermatophyta</taxon>
        <taxon>Magnoliopsida</taxon>
        <taxon>Liliopsida</taxon>
        <taxon>Zingiberales</taxon>
        <taxon>Zingiberaceae</taxon>
        <taxon>Zingiber</taxon>
    </lineage>
</organism>
<dbReference type="InterPro" id="IPR025287">
    <property type="entry name" value="WAK_GUB"/>
</dbReference>
<protein>
    <recommendedName>
        <fullName evidence="19">Protein kinase domain-containing protein</fullName>
    </recommendedName>
</protein>
<keyword evidence="4" id="KW-0808">Transferase</keyword>
<evidence type="ECO:0000256" key="5">
    <source>
        <dbReference type="ARBA" id="ARBA00022692"/>
    </source>
</evidence>
<keyword evidence="11 17" id="KW-1133">Transmembrane helix</keyword>
<dbReference type="Pfam" id="PF07714">
    <property type="entry name" value="PK_Tyr_Ser-Thr"/>
    <property type="match status" value="1"/>
</dbReference>
<reference evidence="20 21" key="1">
    <citation type="submission" date="2020-08" db="EMBL/GenBank/DDBJ databases">
        <title>Plant Genome Project.</title>
        <authorList>
            <person name="Zhang R.-G."/>
        </authorList>
    </citation>
    <scope>NUCLEOTIDE SEQUENCE [LARGE SCALE GENOMIC DNA]</scope>
    <source>
        <tissue evidence="20">Rhizome</tissue>
    </source>
</reference>
<evidence type="ECO:0000256" key="7">
    <source>
        <dbReference type="ARBA" id="ARBA00022737"/>
    </source>
</evidence>
<feature type="compositionally biased region" description="Polar residues" evidence="16">
    <location>
        <begin position="1036"/>
        <end position="1046"/>
    </location>
</feature>
<evidence type="ECO:0000256" key="4">
    <source>
        <dbReference type="ARBA" id="ARBA00022679"/>
    </source>
</evidence>
<dbReference type="FunFam" id="2.10.25.10:FF:000005">
    <property type="entry name" value="Fibrillin 2"/>
    <property type="match status" value="1"/>
</dbReference>
<dbReference type="OrthoDB" id="4062651at2759"/>
<gene>
    <name evidence="20" type="ORF">ZIOFF_053160</name>
</gene>